<dbReference type="InterPro" id="IPR020617">
    <property type="entry name" value="Thiolase_C"/>
</dbReference>
<dbReference type="SUPFAM" id="SSF53901">
    <property type="entry name" value="Thiolase-like"/>
    <property type="match status" value="2"/>
</dbReference>
<evidence type="ECO:0000256" key="7">
    <source>
        <dbReference type="RuleBase" id="RU003557"/>
    </source>
</evidence>
<keyword evidence="3 7" id="KW-0808">Transferase</keyword>
<feature type="active site" description="Proton acceptor" evidence="6">
    <location>
        <position position="379"/>
    </location>
</feature>
<organism evidence="10 11">
    <name type="scientific">Sulfobacillus thermosulfidooxidans</name>
    <dbReference type="NCBI Taxonomy" id="28034"/>
    <lineage>
        <taxon>Bacteria</taxon>
        <taxon>Bacillati</taxon>
        <taxon>Bacillota</taxon>
        <taxon>Clostridia</taxon>
        <taxon>Eubacteriales</taxon>
        <taxon>Clostridiales Family XVII. Incertae Sedis</taxon>
        <taxon>Sulfobacillus</taxon>
    </lineage>
</organism>
<dbReference type="NCBIfam" id="NF006086">
    <property type="entry name" value="PRK08235.1"/>
    <property type="match status" value="1"/>
</dbReference>
<gene>
    <name evidence="10" type="ORF">C7B47_05720</name>
</gene>
<dbReference type="InterPro" id="IPR020616">
    <property type="entry name" value="Thiolase_N"/>
</dbReference>
<dbReference type="PROSITE" id="PS00737">
    <property type="entry name" value="THIOLASE_2"/>
    <property type="match status" value="1"/>
</dbReference>
<dbReference type="Gene3D" id="3.40.47.10">
    <property type="match status" value="2"/>
</dbReference>
<dbReference type="PANTHER" id="PTHR18919:SF107">
    <property type="entry name" value="ACETYL-COA ACETYLTRANSFERASE, CYTOSOLIC"/>
    <property type="match status" value="1"/>
</dbReference>
<protein>
    <recommendedName>
        <fullName evidence="2">acetyl-CoA C-acetyltransferase</fullName>
        <ecNumber evidence="2">2.3.1.9</ecNumber>
    </recommendedName>
    <alternativeName>
        <fullName evidence="5">Acetoacetyl-CoA thiolase</fullName>
    </alternativeName>
</protein>
<dbReference type="GO" id="GO:0003985">
    <property type="term" value="F:acetyl-CoA C-acetyltransferase activity"/>
    <property type="evidence" value="ECO:0007669"/>
    <property type="project" value="UniProtKB-EC"/>
</dbReference>
<comment type="caution">
    <text evidence="10">The sequence shown here is derived from an EMBL/GenBank/DDBJ whole genome shotgun (WGS) entry which is preliminary data.</text>
</comment>
<evidence type="ECO:0000256" key="3">
    <source>
        <dbReference type="ARBA" id="ARBA00022679"/>
    </source>
</evidence>
<feature type="domain" description="Thiolase N-terminal" evidence="8">
    <location>
        <begin position="5"/>
        <end position="262"/>
    </location>
</feature>
<evidence type="ECO:0000259" key="8">
    <source>
        <dbReference type="Pfam" id="PF00108"/>
    </source>
</evidence>
<feature type="domain" description="Thiolase C-terminal" evidence="9">
    <location>
        <begin position="271"/>
        <end position="391"/>
    </location>
</feature>
<dbReference type="InterPro" id="IPR020610">
    <property type="entry name" value="Thiolase_AS"/>
</dbReference>
<evidence type="ECO:0000313" key="11">
    <source>
        <dbReference type="Proteomes" id="UP000242705"/>
    </source>
</evidence>
<dbReference type="InterPro" id="IPR020613">
    <property type="entry name" value="Thiolase_CS"/>
</dbReference>
<evidence type="ECO:0000256" key="4">
    <source>
        <dbReference type="ARBA" id="ARBA00023315"/>
    </source>
</evidence>
<proteinExistence type="inferred from homology"/>
<dbReference type="InterPro" id="IPR016039">
    <property type="entry name" value="Thiolase-like"/>
</dbReference>
<accession>A0A1R0IPQ3</accession>
<evidence type="ECO:0000256" key="2">
    <source>
        <dbReference type="ARBA" id="ARBA00012705"/>
    </source>
</evidence>
<evidence type="ECO:0000313" key="10">
    <source>
        <dbReference type="EMBL" id="PSR28201.1"/>
    </source>
</evidence>
<feature type="active site" description="Acyl-thioester intermediate" evidence="6">
    <location>
        <position position="88"/>
    </location>
</feature>
<dbReference type="EMBL" id="PXYX01000007">
    <property type="protein sequence ID" value="PSR28201.1"/>
    <property type="molecule type" value="Genomic_DNA"/>
</dbReference>
<reference evidence="10 11" key="1">
    <citation type="journal article" date="2014" name="BMC Genomics">
        <title>Comparison of environmental and isolate Sulfobacillus genomes reveals diverse carbon, sulfur, nitrogen, and hydrogen metabolisms.</title>
        <authorList>
            <person name="Justice N.B."/>
            <person name="Norman A."/>
            <person name="Brown C.T."/>
            <person name="Singh A."/>
            <person name="Thomas B.C."/>
            <person name="Banfield J.F."/>
        </authorList>
    </citation>
    <scope>NUCLEOTIDE SEQUENCE [LARGE SCALE GENOMIC DNA]</scope>
    <source>
        <strain evidence="10">AMDSBA5</strain>
    </source>
</reference>
<evidence type="ECO:0000259" key="9">
    <source>
        <dbReference type="Pfam" id="PF02803"/>
    </source>
</evidence>
<dbReference type="PROSITE" id="PS00098">
    <property type="entry name" value="THIOLASE_1"/>
    <property type="match status" value="1"/>
</dbReference>
<keyword evidence="4 7" id="KW-0012">Acyltransferase</keyword>
<dbReference type="CDD" id="cd00751">
    <property type="entry name" value="thiolase"/>
    <property type="match status" value="1"/>
</dbReference>
<dbReference type="RefSeq" id="WP_028963557.1">
    <property type="nucleotide sequence ID" value="NZ_MDZD01000018.1"/>
</dbReference>
<dbReference type="InterPro" id="IPR002155">
    <property type="entry name" value="Thiolase"/>
</dbReference>
<dbReference type="PROSITE" id="PS00099">
    <property type="entry name" value="THIOLASE_3"/>
    <property type="match status" value="1"/>
</dbReference>
<name>A0A1R0IPQ3_SULTH</name>
<dbReference type="EC" id="2.3.1.9" evidence="2"/>
<evidence type="ECO:0000256" key="5">
    <source>
        <dbReference type="ARBA" id="ARBA00030755"/>
    </source>
</evidence>
<dbReference type="Pfam" id="PF00108">
    <property type="entry name" value="Thiolase_N"/>
    <property type="match status" value="1"/>
</dbReference>
<dbReference type="PIRSF" id="PIRSF000429">
    <property type="entry name" value="Ac-CoA_Ac_transf"/>
    <property type="match status" value="1"/>
</dbReference>
<dbReference type="NCBIfam" id="TIGR01930">
    <property type="entry name" value="AcCoA-C-Actrans"/>
    <property type="match status" value="1"/>
</dbReference>
<dbReference type="PANTHER" id="PTHR18919">
    <property type="entry name" value="ACETYL-COA C-ACYLTRANSFERASE"/>
    <property type="match status" value="1"/>
</dbReference>
<comment type="similarity">
    <text evidence="1 7">Belongs to the thiolase-like superfamily. Thiolase family.</text>
</comment>
<dbReference type="Pfam" id="PF02803">
    <property type="entry name" value="Thiolase_C"/>
    <property type="match status" value="1"/>
</dbReference>
<sequence length="393" mass="41321">MPESVVVSLARTPFVPFGGALKDVPATELGAHVIRAALDRITLDPETIDYVFMGQVVQAGAGQIPSRQASMGAGMPDTVPSDTINKVCASSLRAVNLADMAIRAGEIRSAVAGGMESMSRAPYLVDGARFGLRMGDTTFVDAVIKDGLWCSFGQCHMGVYGSEVAKEFGISRKAQDEWAYRSHMRAIEAIDSGRFAKEIAPFTVKGKRGEQTVIEHDLGPRRDTTLEKISSLRPVFVEDGTVTAGNAPGLTDGAAALVVMEKNMAKELGLPILATIISSGYVSRAPKYLHTVPAYAAQMALSRAGLDASELKRIEINEAFAAVTLTSIKIGEFDPDIVNVNGGAVALGHPIGASGARILMTLIVELQRIGGGYGVATICSGGGQGEATLVRVD</sequence>
<evidence type="ECO:0000256" key="1">
    <source>
        <dbReference type="ARBA" id="ARBA00010982"/>
    </source>
</evidence>
<dbReference type="InterPro" id="IPR020615">
    <property type="entry name" value="Thiolase_acyl_enz_int_AS"/>
</dbReference>
<dbReference type="Proteomes" id="UP000242705">
    <property type="component" value="Unassembled WGS sequence"/>
</dbReference>
<dbReference type="AlphaFoldDB" id="A0A1R0IPQ3"/>
<feature type="active site" description="Proton acceptor" evidence="6">
    <location>
        <position position="349"/>
    </location>
</feature>
<evidence type="ECO:0000256" key="6">
    <source>
        <dbReference type="PIRSR" id="PIRSR000429-1"/>
    </source>
</evidence>